<comment type="caution">
    <text evidence="1">The sequence shown here is derived from an EMBL/GenBank/DDBJ whole genome shotgun (WGS) entry which is preliminary data.</text>
</comment>
<gene>
    <name evidence="1" type="primary">g7786</name>
    <name evidence="2" type="synonym">g7801</name>
    <name evidence="1" type="ORF">VP750_LOCUS6667</name>
    <name evidence="2" type="ORF">VP750_LOCUS6682</name>
</gene>
<evidence type="ECO:0000313" key="3">
    <source>
        <dbReference type="Proteomes" id="UP001497392"/>
    </source>
</evidence>
<reference evidence="1 3" key="1">
    <citation type="submission" date="2024-06" db="EMBL/GenBank/DDBJ databases">
        <authorList>
            <person name="Kraege A."/>
            <person name="Thomma B."/>
        </authorList>
    </citation>
    <scope>NUCLEOTIDE SEQUENCE [LARGE SCALE GENOMIC DNA]</scope>
</reference>
<keyword evidence="3" id="KW-1185">Reference proteome</keyword>
<dbReference type="Proteomes" id="UP001497392">
    <property type="component" value="Unassembled WGS sequence"/>
</dbReference>
<dbReference type="EMBL" id="CAXHTA020000012">
    <property type="protein sequence ID" value="CAL5225023.1"/>
    <property type="molecule type" value="Genomic_DNA"/>
</dbReference>
<organism evidence="1 3">
    <name type="scientific">Coccomyxa viridis</name>
    <dbReference type="NCBI Taxonomy" id="1274662"/>
    <lineage>
        <taxon>Eukaryota</taxon>
        <taxon>Viridiplantae</taxon>
        <taxon>Chlorophyta</taxon>
        <taxon>core chlorophytes</taxon>
        <taxon>Trebouxiophyceae</taxon>
        <taxon>Trebouxiophyceae incertae sedis</taxon>
        <taxon>Coccomyxaceae</taxon>
        <taxon>Coccomyxa</taxon>
    </lineage>
</organism>
<proteinExistence type="predicted"/>
<evidence type="ECO:0000313" key="1">
    <source>
        <dbReference type="EMBL" id="CAL5225008.1"/>
    </source>
</evidence>
<name>A0ABP1FYQ1_9CHLO</name>
<evidence type="ECO:0000313" key="2">
    <source>
        <dbReference type="EMBL" id="CAL5225023.1"/>
    </source>
</evidence>
<dbReference type="EMBL" id="CAXHTA020000012">
    <property type="protein sequence ID" value="CAL5225008.1"/>
    <property type="molecule type" value="Genomic_DNA"/>
</dbReference>
<protein>
    <submittedName>
        <fullName evidence="1">G7786 protein</fullName>
    </submittedName>
    <submittedName>
        <fullName evidence="2">G7801 protein</fullName>
    </submittedName>
</protein>
<accession>A0ABP1FYQ1</accession>
<sequence length="122" mass="13871">MMPEKKYGNQLKEFAYRDGPEGPYTNKRFIEVVRHVGGQSKNGVVQLRAAGLAFIELGMRPAFLLQIVWLKLKRNSTFPKGDQGDIDGRTLYDDFLEAQKGVNTKYLHVPANKGKEKVEEED</sequence>